<dbReference type="InterPro" id="IPR007060">
    <property type="entry name" value="FtsL/DivIC"/>
</dbReference>
<sequence>MEDNLARNLELDIELEADSTTYEQQIAQPLKQPREESIPSVEPIPQAKPAEKGLTKLEIGLISLFTSIVFALVLFNVYSDLQLTTVSRDVQDVNEQIQQTEVEIENLKQHTQELTRYDRINEIAKKYGLELHEENIRNLVPKE</sequence>
<gene>
    <name evidence="7 11" type="primary">ftsL</name>
    <name evidence="11" type="ORF">H9808_00650</name>
</gene>
<dbReference type="AlphaFoldDB" id="A0A9D2G0D5"/>
<dbReference type="GO" id="GO:0032153">
    <property type="term" value="C:cell division site"/>
    <property type="evidence" value="ECO:0007669"/>
    <property type="project" value="UniProtKB-UniRule"/>
</dbReference>
<evidence type="ECO:0000313" key="11">
    <source>
        <dbReference type="EMBL" id="HIZ70278.1"/>
    </source>
</evidence>
<comment type="subcellular location">
    <subcellularLocation>
        <location evidence="7">Cell membrane</location>
        <topology evidence="7">Single-pass type II membrane protein</topology>
    </subcellularLocation>
    <text evidence="7">Localizes to the division septum where it forms a ring structure.</text>
</comment>
<evidence type="ECO:0000256" key="2">
    <source>
        <dbReference type="ARBA" id="ARBA00022618"/>
    </source>
</evidence>
<comment type="similarity">
    <text evidence="7">Belongs to the FtsL family.</text>
</comment>
<dbReference type="GO" id="GO:0005886">
    <property type="term" value="C:plasma membrane"/>
    <property type="evidence" value="ECO:0007669"/>
    <property type="project" value="UniProtKB-SubCell"/>
</dbReference>
<evidence type="ECO:0000256" key="3">
    <source>
        <dbReference type="ARBA" id="ARBA00022692"/>
    </source>
</evidence>
<keyword evidence="6 7" id="KW-0131">Cell cycle</keyword>
<evidence type="ECO:0000256" key="9">
    <source>
        <dbReference type="SAM" id="Coils"/>
    </source>
</evidence>
<feature type="transmembrane region" description="Helical" evidence="7">
    <location>
        <begin position="59"/>
        <end position="78"/>
    </location>
</feature>
<dbReference type="Proteomes" id="UP000824106">
    <property type="component" value="Unassembled WGS sequence"/>
</dbReference>
<keyword evidence="5 7" id="KW-0472">Membrane</keyword>
<dbReference type="GO" id="GO:0043093">
    <property type="term" value="P:FtsZ-dependent cytokinesis"/>
    <property type="evidence" value="ECO:0007669"/>
    <property type="project" value="UniProtKB-UniRule"/>
</dbReference>
<organism evidence="11 12">
    <name type="scientific">Candidatus Atopostipes pullistercoris</name>
    <dbReference type="NCBI Taxonomy" id="2838467"/>
    <lineage>
        <taxon>Bacteria</taxon>
        <taxon>Bacillati</taxon>
        <taxon>Bacillota</taxon>
        <taxon>Bacilli</taxon>
        <taxon>Lactobacillales</taxon>
        <taxon>Carnobacteriaceae</taxon>
        <taxon>Atopostipes</taxon>
    </lineage>
</organism>
<protein>
    <recommendedName>
        <fullName evidence="7 8">Cell division protein FtsL</fullName>
    </recommendedName>
</protein>
<dbReference type="EMBL" id="DXAZ01000008">
    <property type="protein sequence ID" value="HIZ70278.1"/>
    <property type="molecule type" value="Genomic_DNA"/>
</dbReference>
<evidence type="ECO:0000256" key="6">
    <source>
        <dbReference type="ARBA" id="ARBA00023306"/>
    </source>
</evidence>
<dbReference type="HAMAP" id="MF_00910">
    <property type="entry name" value="FtsL"/>
    <property type="match status" value="1"/>
</dbReference>
<keyword evidence="4 7" id="KW-1133">Transmembrane helix</keyword>
<feature type="region of interest" description="Disordered" evidence="10">
    <location>
        <begin position="26"/>
        <end position="47"/>
    </location>
</feature>
<dbReference type="InterPro" id="IPR011922">
    <property type="entry name" value="Cell_div_FtsL"/>
</dbReference>
<evidence type="ECO:0000256" key="8">
    <source>
        <dbReference type="NCBIfam" id="TIGR02209"/>
    </source>
</evidence>
<comment type="function">
    <text evidence="7">Essential cell division protein.</text>
</comment>
<comment type="caution">
    <text evidence="11">The sequence shown here is derived from an EMBL/GenBank/DDBJ whole genome shotgun (WGS) entry which is preliminary data.</text>
</comment>
<keyword evidence="3 7" id="KW-0812">Transmembrane</keyword>
<evidence type="ECO:0000313" key="12">
    <source>
        <dbReference type="Proteomes" id="UP000824106"/>
    </source>
</evidence>
<reference evidence="11" key="2">
    <citation type="submission" date="2021-04" db="EMBL/GenBank/DDBJ databases">
        <authorList>
            <person name="Gilroy R."/>
        </authorList>
    </citation>
    <scope>NUCLEOTIDE SEQUENCE</scope>
    <source>
        <strain evidence="11">CHK169-4300</strain>
    </source>
</reference>
<evidence type="ECO:0000256" key="1">
    <source>
        <dbReference type="ARBA" id="ARBA00022475"/>
    </source>
</evidence>
<evidence type="ECO:0000256" key="5">
    <source>
        <dbReference type="ARBA" id="ARBA00023136"/>
    </source>
</evidence>
<keyword evidence="2 7" id="KW-0132">Cell division</keyword>
<feature type="coiled-coil region" evidence="9">
    <location>
        <begin position="83"/>
        <end position="117"/>
    </location>
</feature>
<evidence type="ECO:0000256" key="4">
    <source>
        <dbReference type="ARBA" id="ARBA00022989"/>
    </source>
</evidence>
<keyword evidence="1 7" id="KW-1003">Cell membrane</keyword>
<name>A0A9D2G0D5_9LACT</name>
<evidence type="ECO:0000256" key="10">
    <source>
        <dbReference type="SAM" id="MobiDB-lite"/>
    </source>
</evidence>
<dbReference type="Pfam" id="PF04977">
    <property type="entry name" value="DivIC"/>
    <property type="match status" value="1"/>
</dbReference>
<accession>A0A9D2G0D5</accession>
<proteinExistence type="inferred from homology"/>
<reference evidence="11" key="1">
    <citation type="journal article" date="2021" name="PeerJ">
        <title>Extensive microbial diversity within the chicken gut microbiome revealed by metagenomics and culture.</title>
        <authorList>
            <person name="Gilroy R."/>
            <person name="Ravi A."/>
            <person name="Getino M."/>
            <person name="Pursley I."/>
            <person name="Horton D.L."/>
            <person name="Alikhan N.F."/>
            <person name="Baker D."/>
            <person name="Gharbi K."/>
            <person name="Hall N."/>
            <person name="Watson M."/>
            <person name="Adriaenssens E.M."/>
            <person name="Foster-Nyarko E."/>
            <person name="Jarju S."/>
            <person name="Secka A."/>
            <person name="Antonio M."/>
            <person name="Oren A."/>
            <person name="Chaudhuri R.R."/>
            <person name="La Ragione R."/>
            <person name="Hildebrand F."/>
            <person name="Pallen M.J."/>
        </authorList>
    </citation>
    <scope>NUCLEOTIDE SEQUENCE</scope>
    <source>
        <strain evidence="11">CHK169-4300</strain>
    </source>
</reference>
<dbReference type="NCBIfam" id="TIGR02209">
    <property type="entry name" value="ftsL_broad"/>
    <property type="match status" value="1"/>
</dbReference>
<keyword evidence="9" id="KW-0175">Coiled coil</keyword>
<evidence type="ECO:0000256" key="7">
    <source>
        <dbReference type="HAMAP-Rule" id="MF_00910"/>
    </source>
</evidence>